<protein>
    <submittedName>
        <fullName evidence="2">Uncharacterized protein</fullName>
    </submittedName>
</protein>
<name>A0AAE2CMU7_9LAMI</name>
<comment type="caution">
    <text evidence="2">The sequence shown here is derived from an EMBL/GenBank/DDBJ whole genome shotgun (WGS) entry which is preliminary data.</text>
</comment>
<feature type="compositionally biased region" description="Basic and acidic residues" evidence="1">
    <location>
        <begin position="78"/>
        <end position="89"/>
    </location>
</feature>
<dbReference type="EMBL" id="JACGWO010000005">
    <property type="protein sequence ID" value="KAK4427983.1"/>
    <property type="molecule type" value="Genomic_DNA"/>
</dbReference>
<evidence type="ECO:0000313" key="3">
    <source>
        <dbReference type="Proteomes" id="UP001293254"/>
    </source>
</evidence>
<organism evidence="2 3">
    <name type="scientific">Sesamum alatum</name>
    <dbReference type="NCBI Taxonomy" id="300844"/>
    <lineage>
        <taxon>Eukaryota</taxon>
        <taxon>Viridiplantae</taxon>
        <taxon>Streptophyta</taxon>
        <taxon>Embryophyta</taxon>
        <taxon>Tracheophyta</taxon>
        <taxon>Spermatophyta</taxon>
        <taxon>Magnoliopsida</taxon>
        <taxon>eudicotyledons</taxon>
        <taxon>Gunneridae</taxon>
        <taxon>Pentapetalae</taxon>
        <taxon>asterids</taxon>
        <taxon>lamiids</taxon>
        <taxon>Lamiales</taxon>
        <taxon>Pedaliaceae</taxon>
        <taxon>Sesamum</taxon>
    </lineage>
</organism>
<sequence>MRVITNEDVHVMFDTNKKKKLIELYVENGNDETSENSSTEEIEGEGDSDEEKGGDGGNGDDAFGCSDENDVGLSDYESDNHCEAKHSSDDELFNDPLYKEFYDTMDGLVDEIIGTANASCGVSSGGLLDHAAYRGSMRNRAI</sequence>
<evidence type="ECO:0000256" key="1">
    <source>
        <dbReference type="SAM" id="MobiDB-lite"/>
    </source>
</evidence>
<accession>A0AAE2CMU7</accession>
<dbReference type="Proteomes" id="UP001293254">
    <property type="component" value="Unassembled WGS sequence"/>
</dbReference>
<feature type="compositionally biased region" description="Acidic residues" evidence="1">
    <location>
        <begin position="29"/>
        <end position="52"/>
    </location>
</feature>
<reference evidence="2" key="1">
    <citation type="submission" date="2020-06" db="EMBL/GenBank/DDBJ databases">
        <authorList>
            <person name="Li T."/>
            <person name="Hu X."/>
            <person name="Zhang T."/>
            <person name="Song X."/>
            <person name="Zhang H."/>
            <person name="Dai N."/>
            <person name="Sheng W."/>
            <person name="Hou X."/>
            <person name="Wei L."/>
        </authorList>
    </citation>
    <scope>NUCLEOTIDE SEQUENCE</scope>
    <source>
        <strain evidence="2">3651</strain>
        <tissue evidence="2">Leaf</tissue>
    </source>
</reference>
<feature type="region of interest" description="Disordered" evidence="1">
    <location>
        <begin position="27"/>
        <end position="90"/>
    </location>
</feature>
<evidence type="ECO:0000313" key="2">
    <source>
        <dbReference type="EMBL" id="KAK4427983.1"/>
    </source>
</evidence>
<proteinExistence type="predicted"/>
<gene>
    <name evidence="2" type="ORF">Salat_1567300</name>
</gene>
<dbReference type="AlphaFoldDB" id="A0AAE2CMU7"/>
<keyword evidence="3" id="KW-1185">Reference proteome</keyword>
<reference evidence="2" key="2">
    <citation type="journal article" date="2024" name="Plant">
        <title>Genomic evolution and insights into agronomic trait innovations of Sesamum species.</title>
        <authorList>
            <person name="Miao H."/>
            <person name="Wang L."/>
            <person name="Qu L."/>
            <person name="Liu H."/>
            <person name="Sun Y."/>
            <person name="Le M."/>
            <person name="Wang Q."/>
            <person name="Wei S."/>
            <person name="Zheng Y."/>
            <person name="Lin W."/>
            <person name="Duan Y."/>
            <person name="Cao H."/>
            <person name="Xiong S."/>
            <person name="Wang X."/>
            <person name="Wei L."/>
            <person name="Li C."/>
            <person name="Ma Q."/>
            <person name="Ju M."/>
            <person name="Zhao R."/>
            <person name="Li G."/>
            <person name="Mu C."/>
            <person name="Tian Q."/>
            <person name="Mei H."/>
            <person name="Zhang T."/>
            <person name="Gao T."/>
            <person name="Zhang H."/>
        </authorList>
    </citation>
    <scope>NUCLEOTIDE SEQUENCE</scope>
    <source>
        <strain evidence="2">3651</strain>
    </source>
</reference>